<feature type="domain" description="Radical SAM core" evidence="9">
    <location>
        <begin position="191"/>
        <end position="412"/>
    </location>
</feature>
<evidence type="ECO:0000256" key="4">
    <source>
        <dbReference type="ARBA" id="ARBA00022691"/>
    </source>
</evidence>
<proteinExistence type="predicted"/>
<dbReference type="PANTHER" id="PTHR43409">
    <property type="entry name" value="ANAEROBIC MAGNESIUM-PROTOPORPHYRIN IX MONOMETHYL ESTER CYCLASE-RELATED"/>
    <property type="match status" value="1"/>
</dbReference>
<feature type="domain" description="B12-binding" evidence="8">
    <location>
        <begin position="1"/>
        <end position="140"/>
    </location>
</feature>
<dbReference type="InterPro" id="IPR006638">
    <property type="entry name" value="Elp3/MiaA/NifB-like_rSAM"/>
</dbReference>
<dbReference type="EMBL" id="BLAB01000001">
    <property type="protein sequence ID" value="GER94592.1"/>
    <property type="molecule type" value="Genomic_DNA"/>
</dbReference>
<name>A0A5J4L5P3_9ZZZZ</name>
<keyword evidence="5" id="KW-0479">Metal-binding</keyword>
<evidence type="ECO:0000256" key="6">
    <source>
        <dbReference type="ARBA" id="ARBA00023004"/>
    </source>
</evidence>
<evidence type="ECO:0000256" key="5">
    <source>
        <dbReference type="ARBA" id="ARBA00022723"/>
    </source>
</evidence>
<dbReference type="AlphaFoldDB" id="A0A5J4L5P3"/>
<dbReference type="InterPro" id="IPR007197">
    <property type="entry name" value="rSAM"/>
</dbReference>
<dbReference type="InterPro" id="IPR006158">
    <property type="entry name" value="Cobalamin-bd"/>
</dbReference>
<dbReference type="Gene3D" id="3.40.50.280">
    <property type="entry name" value="Cobalamin-binding domain"/>
    <property type="match status" value="1"/>
</dbReference>
<organism evidence="10">
    <name type="scientific">hot springs metagenome</name>
    <dbReference type="NCBI Taxonomy" id="433727"/>
    <lineage>
        <taxon>unclassified sequences</taxon>
        <taxon>metagenomes</taxon>
        <taxon>ecological metagenomes</taxon>
    </lineage>
</organism>
<keyword evidence="2" id="KW-0489">Methyltransferase</keyword>
<keyword evidence="3" id="KW-0808">Transferase</keyword>
<comment type="caution">
    <text evidence="10">The sequence shown here is derived from an EMBL/GenBank/DDBJ whole genome shotgun (WGS) entry which is preliminary data.</text>
</comment>
<evidence type="ECO:0000256" key="7">
    <source>
        <dbReference type="ARBA" id="ARBA00023014"/>
    </source>
</evidence>
<protein>
    <submittedName>
        <fullName evidence="10">B12-binding domain-containing radical SAM protein</fullName>
    </submittedName>
</protein>
<dbReference type="SFLD" id="SFLDS00029">
    <property type="entry name" value="Radical_SAM"/>
    <property type="match status" value="1"/>
</dbReference>
<dbReference type="GO" id="GO:0031419">
    <property type="term" value="F:cobalamin binding"/>
    <property type="evidence" value="ECO:0007669"/>
    <property type="project" value="InterPro"/>
</dbReference>
<dbReference type="GO" id="GO:0005829">
    <property type="term" value="C:cytosol"/>
    <property type="evidence" value="ECO:0007669"/>
    <property type="project" value="TreeGrafter"/>
</dbReference>
<dbReference type="GO" id="GO:0051539">
    <property type="term" value="F:4 iron, 4 sulfur cluster binding"/>
    <property type="evidence" value="ECO:0007669"/>
    <property type="project" value="UniProtKB-KW"/>
</dbReference>
<dbReference type="SFLD" id="SFLDG01082">
    <property type="entry name" value="B12-binding_domain_containing"/>
    <property type="match status" value="1"/>
</dbReference>
<keyword evidence="4" id="KW-0949">S-adenosyl-L-methionine</keyword>
<dbReference type="PANTHER" id="PTHR43409:SF7">
    <property type="entry name" value="BLL1977 PROTEIN"/>
    <property type="match status" value="1"/>
</dbReference>
<dbReference type="PROSITE" id="PS51918">
    <property type="entry name" value="RADICAL_SAM"/>
    <property type="match status" value="1"/>
</dbReference>
<dbReference type="Gene3D" id="3.80.30.20">
    <property type="entry name" value="tm_1862 like domain"/>
    <property type="match status" value="1"/>
</dbReference>
<dbReference type="GO" id="GO:0003824">
    <property type="term" value="F:catalytic activity"/>
    <property type="evidence" value="ECO:0007669"/>
    <property type="project" value="InterPro"/>
</dbReference>
<dbReference type="InterPro" id="IPR023404">
    <property type="entry name" value="rSAM_horseshoe"/>
</dbReference>
<dbReference type="SFLD" id="SFLDG01123">
    <property type="entry name" value="methyltransferase_(Class_B)"/>
    <property type="match status" value="1"/>
</dbReference>
<comment type="cofactor">
    <cofactor evidence="1">
        <name>[4Fe-4S] cluster</name>
        <dbReference type="ChEBI" id="CHEBI:49883"/>
    </cofactor>
</comment>
<dbReference type="InterPro" id="IPR051198">
    <property type="entry name" value="BchE-like"/>
</dbReference>
<dbReference type="CDD" id="cd01335">
    <property type="entry name" value="Radical_SAM"/>
    <property type="match status" value="1"/>
</dbReference>
<reference evidence="10" key="1">
    <citation type="submission" date="2019-10" db="EMBL/GenBank/DDBJ databases">
        <title>Metagenomic sequencing of thiosulfate-disproportionating enrichment culture.</title>
        <authorList>
            <person name="Umezawa K."/>
            <person name="Kojima H."/>
            <person name="Fukui M."/>
        </authorList>
    </citation>
    <scope>NUCLEOTIDE SEQUENCE</scope>
    <source>
        <strain evidence="10">45J</strain>
    </source>
</reference>
<evidence type="ECO:0000313" key="10">
    <source>
        <dbReference type="EMBL" id="GER94592.1"/>
    </source>
</evidence>
<dbReference type="GO" id="GO:0046872">
    <property type="term" value="F:metal ion binding"/>
    <property type="evidence" value="ECO:0007669"/>
    <property type="project" value="UniProtKB-KW"/>
</dbReference>
<evidence type="ECO:0000256" key="3">
    <source>
        <dbReference type="ARBA" id="ARBA00022679"/>
    </source>
</evidence>
<keyword evidence="7" id="KW-0411">Iron-sulfur</keyword>
<evidence type="ECO:0000259" key="9">
    <source>
        <dbReference type="PROSITE" id="PS51918"/>
    </source>
</evidence>
<dbReference type="InterPro" id="IPR058240">
    <property type="entry name" value="rSAM_sf"/>
</dbReference>
<dbReference type="Pfam" id="PF04055">
    <property type="entry name" value="Radical_SAM"/>
    <property type="match status" value="1"/>
</dbReference>
<dbReference type="SMART" id="SM00729">
    <property type="entry name" value="Elp3"/>
    <property type="match status" value="1"/>
</dbReference>
<dbReference type="CDD" id="cd02068">
    <property type="entry name" value="radical_SAM_B12_BD"/>
    <property type="match status" value="1"/>
</dbReference>
<evidence type="ECO:0000256" key="1">
    <source>
        <dbReference type="ARBA" id="ARBA00001966"/>
    </source>
</evidence>
<dbReference type="PROSITE" id="PS51332">
    <property type="entry name" value="B12_BINDING"/>
    <property type="match status" value="1"/>
</dbReference>
<accession>A0A5J4L5P3</accession>
<dbReference type="SUPFAM" id="SSF102114">
    <property type="entry name" value="Radical SAM enzymes"/>
    <property type="match status" value="1"/>
</dbReference>
<evidence type="ECO:0000259" key="8">
    <source>
        <dbReference type="PROSITE" id="PS51332"/>
    </source>
</evidence>
<keyword evidence="6" id="KW-0408">Iron</keyword>
<dbReference type="Pfam" id="PF02310">
    <property type="entry name" value="B12-binding"/>
    <property type="match status" value="1"/>
</dbReference>
<dbReference type="InterPro" id="IPR034466">
    <property type="entry name" value="Methyltransferase_Class_B"/>
</dbReference>
<gene>
    <name evidence="10" type="ORF">A45J_2356</name>
</gene>
<sequence>MRCLLVCYDNDSYISWFPQGIAYIASVLKNRGVDVTIYNQDVYHYPDEHLTEFLDNNDYFDMVGVSVIAGYYQYRKLLSISDAINRSKKRPKLYVIGGHGPAPEPEFFINKTEADVVVIGEGEETALELIEYLEGKKNLSEIKGIAYKSETGKVIINERRPLIKNIDSIPFPAYELFPMDHYLLLRAPHIENKERAIPMLSGRGCKFRCNFCYRMDKGFRPRSQESILEEIKLLQKNYNVNYIIFSDELLMSSEERVISLCESFLKSKLKFKWCCNGRLNWAKKDILQLMKKAGCVFINYGIEAVDDEVLRNMNKALTVKQIIKGVEATLEVGISPGLNIIWGNIGDNLETLKKGVDFLLKYDDHAQLRTIRPVTPYPGSDLYYYAINNGLLKDVEDFYENKHINSDLVSVNFTDLSDEEFHIALYEANTKLINKHIEFIKIKYEETCKKLYLEKDASFRGFRHT</sequence>
<evidence type="ECO:0000256" key="2">
    <source>
        <dbReference type="ARBA" id="ARBA00022603"/>
    </source>
</evidence>